<dbReference type="GO" id="GO:0006511">
    <property type="term" value="P:ubiquitin-dependent protein catabolic process"/>
    <property type="evidence" value="ECO:0007669"/>
    <property type="project" value="TreeGrafter"/>
</dbReference>
<name>A0A4S2MYZ7_9PEZI</name>
<sequence>MSDSVLEQQLTCSICTEILFDPVTYLDCLHTNCGSCSRSWFNARPTATCPQCRQPIRDVRANAAITSLLEDFLERFPERKRSEQEKQDCRTVYKPGDDIFRGRSPLSSAASASSTLAALQIFLRRQDSAGFSLTEEANWMRASTFARLSQQQRPGLSLSSSAVSMSSHPTTTPLAPRMNPLFSNPFRRSRSPSVGRGSDDEDDISGFPSLMDLESVFGPLRSQATVPQAQEDGRSYTDALLARHYASRHGTMAGRVALREVGNGGAAGGSSRNSTGRTSNANNRNSIASVSTTNSLRHAGSRSSNRNSAGSSNTNSNSRINTGNNTGNDNGASIPRNSTTRSSSMRSGHRDTISITPNISRSSSTNGNTSTNSPSGRVSTITPTTLSPVAHTLAELFREMNLTTLPTITCNGCSASIGTNLHYECAACVMFHFCAPCYNSSRRCPSSVSDPRHVLLPQRATITVSEPRPHIQTGIFCSVCEEWCDEDRDERTAAQDSFFWQCEGCNDGHWVYCQSCLVRGMACSHPLVLWTNSRGSAAVRTQRMTTRTSSATPSSSSSLAIITPAAASQIVFGPPKETITAHLPASMGPGFSWLDIRGYMRWPHYRLICDVCHHTIQSWNSWLHCERCDNGGWDVCHNCTFFLPDLPGEPSASSSSSTNFRSSSSIAHPRGANRLCHNYHPLSVFCLSQSPATGLTLKTLHRPPLQGIDAFPVAASPRKYAVAVQHCWNAEKAEDRKWGGGHQLCFPKGAKIDEVVRASEDGGVVWWWGRFAGVGGIFPERVVRIEEEA</sequence>
<dbReference type="GO" id="GO:0016567">
    <property type="term" value="P:protein ubiquitination"/>
    <property type="evidence" value="ECO:0007669"/>
    <property type="project" value="TreeGrafter"/>
</dbReference>
<dbReference type="InterPro" id="IPR052256">
    <property type="entry name" value="E3_ubiquitin-ligase_CHFR"/>
</dbReference>
<dbReference type="SUPFAM" id="SSF57850">
    <property type="entry name" value="RING/U-box"/>
    <property type="match status" value="2"/>
</dbReference>
<keyword evidence="3" id="KW-0862">Zinc</keyword>
<dbReference type="STRING" id="341454.A0A4S2MYZ7"/>
<evidence type="ECO:0000256" key="5">
    <source>
        <dbReference type="SAM" id="MobiDB-lite"/>
    </source>
</evidence>
<dbReference type="PANTHER" id="PTHR16079:SF4">
    <property type="entry name" value="E3 UBIQUITIN-PROTEIN LIGASE CHFR"/>
    <property type="match status" value="1"/>
</dbReference>
<feature type="compositionally biased region" description="Low complexity" evidence="5">
    <location>
        <begin position="269"/>
        <end position="286"/>
    </location>
</feature>
<evidence type="ECO:0000313" key="8">
    <source>
        <dbReference type="Proteomes" id="UP000298138"/>
    </source>
</evidence>
<keyword evidence="2 4" id="KW-0863">Zinc-finger</keyword>
<evidence type="ECO:0000256" key="3">
    <source>
        <dbReference type="ARBA" id="ARBA00022833"/>
    </source>
</evidence>
<evidence type="ECO:0000256" key="1">
    <source>
        <dbReference type="ARBA" id="ARBA00022723"/>
    </source>
</evidence>
<feature type="compositionally biased region" description="Low complexity" evidence="5">
    <location>
        <begin position="301"/>
        <end position="331"/>
    </location>
</feature>
<dbReference type="GO" id="GO:0005634">
    <property type="term" value="C:nucleus"/>
    <property type="evidence" value="ECO:0007669"/>
    <property type="project" value="TreeGrafter"/>
</dbReference>
<dbReference type="Proteomes" id="UP000298138">
    <property type="component" value="Unassembled WGS sequence"/>
</dbReference>
<feature type="region of interest" description="Disordered" evidence="5">
    <location>
        <begin position="156"/>
        <end position="206"/>
    </location>
</feature>
<dbReference type="InterPro" id="IPR043145">
    <property type="entry name" value="Znf_ZZ_sf"/>
</dbReference>
<feature type="region of interest" description="Disordered" evidence="5">
    <location>
        <begin position="263"/>
        <end position="383"/>
    </location>
</feature>
<keyword evidence="1" id="KW-0479">Metal-binding</keyword>
<keyword evidence="8" id="KW-1185">Reference proteome</keyword>
<feature type="compositionally biased region" description="Low complexity" evidence="5">
    <location>
        <begin position="157"/>
        <end position="167"/>
    </location>
</feature>
<evidence type="ECO:0000313" key="7">
    <source>
        <dbReference type="EMBL" id="TGZ81941.1"/>
    </source>
</evidence>
<reference evidence="7 8" key="1">
    <citation type="submission" date="2019-04" db="EMBL/GenBank/DDBJ databases">
        <title>Comparative genomics and transcriptomics to analyze fruiting body development in filamentous ascomycetes.</title>
        <authorList>
            <consortium name="DOE Joint Genome Institute"/>
            <person name="Lutkenhaus R."/>
            <person name="Traeger S."/>
            <person name="Breuer J."/>
            <person name="Kuo A."/>
            <person name="Lipzen A."/>
            <person name="Pangilinan J."/>
            <person name="Dilworth D."/>
            <person name="Sandor L."/>
            <person name="Poggeler S."/>
            <person name="Barry K."/>
            <person name="Grigoriev I.V."/>
            <person name="Nowrousian M."/>
        </authorList>
    </citation>
    <scope>NUCLEOTIDE SEQUENCE [LARGE SCALE GENOMIC DNA]</scope>
    <source>
        <strain evidence="7 8">CBS 389.68</strain>
    </source>
</reference>
<dbReference type="GO" id="GO:0008270">
    <property type="term" value="F:zinc ion binding"/>
    <property type="evidence" value="ECO:0007669"/>
    <property type="project" value="UniProtKB-KW"/>
</dbReference>
<organism evidence="7 8">
    <name type="scientific">Ascodesmis nigricans</name>
    <dbReference type="NCBI Taxonomy" id="341454"/>
    <lineage>
        <taxon>Eukaryota</taxon>
        <taxon>Fungi</taxon>
        <taxon>Dikarya</taxon>
        <taxon>Ascomycota</taxon>
        <taxon>Pezizomycotina</taxon>
        <taxon>Pezizomycetes</taxon>
        <taxon>Pezizales</taxon>
        <taxon>Ascodesmidaceae</taxon>
        <taxon>Ascodesmis</taxon>
    </lineage>
</organism>
<dbReference type="AlphaFoldDB" id="A0A4S2MYZ7"/>
<dbReference type="PANTHER" id="PTHR16079">
    <property type="entry name" value="UBIQUITIN LIGASE PROTEIN CHFR"/>
    <property type="match status" value="1"/>
</dbReference>
<proteinExistence type="predicted"/>
<evidence type="ECO:0000256" key="2">
    <source>
        <dbReference type="ARBA" id="ARBA00022771"/>
    </source>
</evidence>
<dbReference type="InParanoid" id="A0A4S2MYZ7"/>
<protein>
    <recommendedName>
        <fullName evidence="6">RING-type domain-containing protein</fullName>
    </recommendedName>
</protein>
<dbReference type="InterPro" id="IPR013083">
    <property type="entry name" value="Znf_RING/FYVE/PHD"/>
</dbReference>
<feature type="domain" description="RING-type" evidence="6">
    <location>
        <begin position="12"/>
        <end position="53"/>
    </location>
</feature>
<feature type="compositionally biased region" description="Polar residues" evidence="5">
    <location>
        <begin position="287"/>
        <end position="296"/>
    </location>
</feature>
<dbReference type="InterPro" id="IPR018957">
    <property type="entry name" value="Znf_C3HC4_RING-type"/>
</dbReference>
<evidence type="ECO:0000256" key="4">
    <source>
        <dbReference type="PROSITE-ProRule" id="PRU00175"/>
    </source>
</evidence>
<dbReference type="Pfam" id="PF00097">
    <property type="entry name" value="zf-C3HC4"/>
    <property type="match status" value="1"/>
</dbReference>
<dbReference type="GO" id="GO:0004842">
    <property type="term" value="F:ubiquitin-protein transferase activity"/>
    <property type="evidence" value="ECO:0007669"/>
    <property type="project" value="TreeGrafter"/>
</dbReference>
<evidence type="ECO:0000259" key="6">
    <source>
        <dbReference type="PROSITE" id="PS50089"/>
    </source>
</evidence>
<dbReference type="InterPro" id="IPR001841">
    <property type="entry name" value="Znf_RING"/>
</dbReference>
<accession>A0A4S2MYZ7</accession>
<gene>
    <name evidence="7" type="ORF">EX30DRAFT_371142</name>
</gene>
<dbReference type="OrthoDB" id="1305878at2759"/>
<feature type="compositionally biased region" description="Low complexity" evidence="5">
    <location>
        <begin position="182"/>
        <end position="196"/>
    </location>
</feature>
<dbReference type="PROSITE" id="PS50089">
    <property type="entry name" value="ZF_RING_2"/>
    <property type="match status" value="1"/>
</dbReference>
<dbReference type="Gene3D" id="3.30.60.90">
    <property type="match status" value="1"/>
</dbReference>
<dbReference type="EMBL" id="ML220117">
    <property type="protein sequence ID" value="TGZ81941.1"/>
    <property type="molecule type" value="Genomic_DNA"/>
</dbReference>
<feature type="compositionally biased region" description="Low complexity" evidence="5">
    <location>
        <begin position="360"/>
        <end position="377"/>
    </location>
</feature>
<dbReference type="Gene3D" id="3.30.40.10">
    <property type="entry name" value="Zinc/RING finger domain, C3HC4 (zinc finger)"/>
    <property type="match status" value="1"/>
</dbReference>